<feature type="domain" description="PAC" evidence="11">
    <location>
        <begin position="671"/>
        <end position="724"/>
    </location>
</feature>
<evidence type="ECO:0000256" key="2">
    <source>
        <dbReference type="ARBA" id="ARBA00012438"/>
    </source>
</evidence>
<keyword evidence="7" id="KW-1133">Transmembrane helix</keyword>
<feature type="domain" description="PAS" evidence="10">
    <location>
        <begin position="856"/>
        <end position="930"/>
    </location>
</feature>
<feature type="transmembrane region" description="Helical" evidence="7">
    <location>
        <begin position="20"/>
        <end position="40"/>
    </location>
</feature>
<dbReference type="SMART" id="SM00091">
    <property type="entry name" value="PAS"/>
    <property type="match status" value="5"/>
</dbReference>
<dbReference type="SMART" id="SM00387">
    <property type="entry name" value="HATPase_c"/>
    <property type="match status" value="1"/>
</dbReference>
<dbReference type="InterPro" id="IPR000700">
    <property type="entry name" value="PAS-assoc_C"/>
</dbReference>
<dbReference type="SUPFAM" id="SSF55785">
    <property type="entry name" value="PYP-like sensor domain (PAS domain)"/>
    <property type="match status" value="5"/>
</dbReference>
<evidence type="ECO:0000256" key="1">
    <source>
        <dbReference type="ARBA" id="ARBA00000085"/>
    </source>
</evidence>
<keyword evidence="3 6" id="KW-0597">Phosphoprotein</keyword>
<dbReference type="Gene3D" id="2.10.70.100">
    <property type="match status" value="1"/>
</dbReference>
<dbReference type="PROSITE" id="PS50113">
    <property type="entry name" value="PAC"/>
    <property type="match status" value="5"/>
</dbReference>
<name>A0A127JRS8_9BURK</name>
<dbReference type="SMART" id="SM00388">
    <property type="entry name" value="HisKA"/>
    <property type="match status" value="1"/>
</dbReference>
<evidence type="ECO:0000256" key="7">
    <source>
        <dbReference type="SAM" id="Phobius"/>
    </source>
</evidence>
<feature type="domain" description="Response regulatory" evidence="9">
    <location>
        <begin position="1250"/>
        <end position="1366"/>
    </location>
</feature>
<feature type="domain" description="PAC" evidence="11">
    <location>
        <begin position="803"/>
        <end position="855"/>
    </location>
</feature>
<dbReference type="PANTHER" id="PTHR43304">
    <property type="entry name" value="PHYTOCHROME-LIKE PROTEIN CPH1"/>
    <property type="match status" value="1"/>
</dbReference>
<dbReference type="NCBIfam" id="TIGR00229">
    <property type="entry name" value="sensory_box"/>
    <property type="match status" value="5"/>
</dbReference>
<dbReference type="InterPro" id="IPR036097">
    <property type="entry name" value="HisK_dim/P_sf"/>
</dbReference>
<sequence>MSLAESTETLKPRGRSWQLIPWFGGLFIAAIAAMAVWDVVRGYHVAAEDTDRELETQARVIAEQTARSLQAVDVVLRHVATEYKRGRLARLSPDELHHYLRELSVGLKQIDGFGLYDANGNAVALSWGPSDTTMRSIADLPGFHAMRADPQAELGIANVMRADDGVWALPLGRRLEKPSGEFDGLVGARGLVSYFQDFYRDIRVNPGTKVTLLHRNGRLFARYPPVEGSLGKAYPAINARLAARGTGDAGPLRARSPIDGVEHFVVVRDVPDYPLAVVVLRDVQPALAEWRAQAIGTTLRTLALSLLAALLLAILARQLRRLDAAHESLKDSRERFALAVAGSDDGIWDWERESDAIFASPRARELYGLPPGPETTPRKEWLEQVQVHPDDVAPRLAAIEANMAGKTPLYEFEYRVRHQDGQYRWLRARGLCVRDAGGVALRMAGSVSDIDTRRRAEEALRVSEERFALAVAGSGVGIWDWDLQAGLAFESARAREIQGLPPGPELQPLDELVASLRVHPGDAPRRAEGIRAHLAGETPAHEVDYRVRHDDGQYRWVRVRALCIRDAQGQPYRMAGSVVDIDAQRRAEETLRLSEERYAIAMTGSDEAHWVWNVKTDELFSSPQLHRLTGIDGEPPATRSEWRARVPMHPDDRERTQHAVDLHLAGVTPRLSVEYRIIDPANGEVRWIDSRGQCFRDADGRPDRVAGSTLDITERKRAEQALRESEERFARAVEGSNDGILDWDITNDQMFASERAMRIAGIDSFFAVRTHDEWLALLDIHPDDKPTVRRIFRRQPKGGLDAQEADCRVRQGNGSWRWVRIRGRHMGDSNGRATRWSGSISDIDAHKRTEQALRESQERYQLAVAGSNEGMWDWDMRNETFFFSARAQELLGLEPSEPMRPCEGWWRLFHYHPDDEKRVHEGLKAYLDGSSAAHWEVEYRLHHDSSDSWRWFRERGVALRDEQGRPYRMAGSLEDVTVRKNAEAERDRLESQLRQSQKLEAMGTLAGGIAHDFNNILAAILGYGEMVQGECAEGTPLRRHIDAAMSAALRAKSLVERILAFSRSGVGERVRVNVQSVVDEALVATAASLPPQVRLECDLSAGDAAVLGDATQIHQVVMNLCANAVQAMRAGGTLVVTLHTSHLAEARCVSTTQLAAGGYVTLAVRDTGSGIAPQVVERIFDPFFTTKAAGTGTGLGLSLVHGIVADLGGGVDVHSRVGAGSTFTVYLPWKGSAQATEARNEPIAGGTGETILLIDDEEALVRLGEEMMAELGYEPVGFASGAAALETFRDSPQRFDAVLSDEAMPGMTGSELAREIHRIRPDIPIVLMSGYVTPALIDRARQIGIKDVLAKPLAARDIARSLADALHD</sequence>
<gene>
    <name evidence="12" type="ORF">UC35_07045</name>
</gene>
<evidence type="ECO:0000256" key="3">
    <source>
        <dbReference type="ARBA" id="ARBA00022553"/>
    </source>
</evidence>
<dbReference type="Pfam" id="PF22588">
    <property type="entry name" value="dCache_1_like"/>
    <property type="match status" value="1"/>
</dbReference>
<evidence type="ECO:0000259" key="9">
    <source>
        <dbReference type="PROSITE" id="PS50110"/>
    </source>
</evidence>
<dbReference type="Proteomes" id="UP000070433">
    <property type="component" value="Chromosome"/>
</dbReference>
<dbReference type="InterPro" id="IPR011006">
    <property type="entry name" value="CheY-like_superfamily"/>
</dbReference>
<accession>A0A127JRS8</accession>
<dbReference type="Pfam" id="PF02518">
    <property type="entry name" value="HATPase_c"/>
    <property type="match status" value="1"/>
</dbReference>
<dbReference type="InterPro" id="IPR003594">
    <property type="entry name" value="HATPase_dom"/>
</dbReference>
<dbReference type="PROSITE" id="PS50109">
    <property type="entry name" value="HIS_KIN"/>
    <property type="match status" value="1"/>
</dbReference>
<dbReference type="InterPro" id="IPR001610">
    <property type="entry name" value="PAC"/>
</dbReference>
<dbReference type="PROSITE" id="PS50112">
    <property type="entry name" value="PAS"/>
    <property type="match status" value="2"/>
</dbReference>
<dbReference type="InterPro" id="IPR052162">
    <property type="entry name" value="Sensor_kinase/Photoreceptor"/>
</dbReference>
<keyword evidence="5" id="KW-0418">Kinase</keyword>
<keyword evidence="4" id="KW-0808">Transferase</keyword>
<evidence type="ECO:0000256" key="4">
    <source>
        <dbReference type="ARBA" id="ARBA00022679"/>
    </source>
</evidence>
<feature type="modified residue" description="4-aspartylphosphate" evidence="6">
    <location>
        <position position="1301"/>
    </location>
</feature>
<dbReference type="InterPro" id="IPR004358">
    <property type="entry name" value="Sig_transdc_His_kin-like_C"/>
</dbReference>
<dbReference type="CDD" id="cd12914">
    <property type="entry name" value="PDC1_DGC_like"/>
    <property type="match status" value="1"/>
</dbReference>
<dbReference type="InterPro" id="IPR000014">
    <property type="entry name" value="PAS"/>
</dbReference>
<feature type="domain" description="PAC" evidence="11">
    <location>
        <begin position="410"/>
        <end position="462"/>
    </location>
</feature>
<dbReference type="Pfam" id="PF00512">
    <property type="entry name" value="HisKA"/>
    <property type="match status" value="1"/>
</dbReference>
<comment type="catalytic activity">
    <reaction evidence="1">
        <text>ATP + protein L-histidine = ADP + protein N-phospho-L-histidine.</text>
        <dbReference type="EC" id="2.7.13.3"/>
    </reaction>
</comment>
<dbReference type="InterPro" id="IPR001789">
    <property type="entry name" value="Sig_transdc_resp-reg_receiver"/>
</dbReference>
<dbReference type="SMART" id="SM00448">
    <property type="entry name" value="REC"/>
    <property type="match status" value="1"/>
</dbReference>
<reference evidence="12 13" key="1">
    <citation type="journal article" date="2014" name="Int. J. Syst. Evol. Microbiol.">
        <title>Ramlibacter solisilvae sp. nov., isolated from forest soil, and emended description of the genus Ramlibacter.</title>
        <authorList>
            <person name="Lee H.J."/>
            <person name="Lee S.H."/>
            <person name="Lee S.S."/>
            <person name="Lee J.S."/>
            <person name="Kim Y."/>
            <person name="Kim S.C."/>
            <person name="Jeon C.O."/>
        </authorList>
    </citation>
    <scope>NUCLEOTIDE SEQUENCE [LARGE SCALE GENOMIC DNA]</scope>
    <source>
        <strain evidence="12 13">5-10</strain>
    </source>
</reference>
<dbReference type="CDD" id="cd00156">
    <property type="entry name" value="REC"/>
    <property type="match status" value="1"/>
</dbReference>
<keyword evidence="7" id="KW-0472">Membrane</keyword>
<feature type="domain" description="PAS" evidence="10">
    <location>
        <begin position="725"/>
        <end position="799"/>
    </location>
</feature>
<dbReference type="Gene3D" id="3.30.450.20">
    <property type="entry name" value="PAS domain"/>
    <property type="match status" value="7"/>
</dbReference>
<dbReference type="PANTHER" id="PTHR43304:SF1">
    <property type="entry name" value="PAC DOMAIN-CONTAINING PROTEIN"/>
    <property type="match status" value="1"/>
</dbReference>
<dbReference type="Gene3D" id="3.40.50.2300">
    <property type="match status" value="1"/>
</dbReference>
<evidence type="ECO:0000313" key="12">
    <source>
        <dbReference type="EMBL" id="AMO22681.1"/>
    </source>
</evidence>
<dbReference type="SUPFAM" id="SSF52172">
    <property type="entry name" value="CheY-like"/>
    <property type="match status" value="1"/>
</dbReference>
<dbReference type="Gene3D" id="3.30.565.10">
    <property type="entry name" value="Histidine kinase-like ATPase, C-terminal domain"/>
    <property type="match status" value="1"/>
</dbReference>
<evidence type="ECO:0000259" key="8">
    <source>
        <dbReference type="PROSITE" id="PS50109"/>
    </source>
</evidence>
<evidence type="ECO:0000259" key="11">
    <source>
        <dbReference type="PROSITE" id="PS50113"/>
    </source>
</evidence>
<dbReference type="PROSITE" id="PS50110">
    <property type="entry name" value="RESPONSE_REGULATORY"/>
    <property type="match status" value="1"/>
</dbReference>
<keyword evidence="7" id="KW-0812">Transmembrane</keyword>
<dbReference type="Pfam" id="PF08447">
    <property type="entry name" value="PAS_3"/>
    <property type="match status" value="5"/>
</dbReference>
<feature type="domain" description="Histidine kinase" evidence="8">
    <location>
        <begin position="1008"/>
        <end position="1231"/>
    </location>
</feature>
<dbReference type="SUPFAM" id="SSF55874">
    <property type="entry name" value="ATPase domain of HSP90 chaperone/DNA topoisomerase II/histidine kinase"/>
    <property type="match status" value="1"/>
</dbReference>
<feature type="domain" description="PAC" evidence="11">
    <location>
        <begin position="935"/>
        <end position="988"/>
    </location>
</feature>
<feature type="domain" description="PAC" evidence="11">
    <location>
        <begin position="541"/>
        <end position="593"/>
    </location>
</feature>
<dbReference type="InterPro" id="IPR035965">
    <property type="entry name" value="PAS-like_dom_sf"/>
</dbReference>
<dbReference type="CDD" id="cd00130">
    <property type="entry name" value="PAS"/>
    <property type="match status" value="5"/>
</dbReference>
<evidence type="ECO:0000259" key="10">
    <source>
        <dbReference type="PROSITE" id="PS50112"/>
    </source>
</evidence>
<keyword evidence="13" id="KW-1185">Reference proteome</keyword>
<dbReference type="CDD" id="cd00082">
    <property type="entry name" value="HisKA"/>
    <property type="match status" value="1"/>
</dbReference>
<dbReference type="InterPro" id="IPR005467">
    <property type="entry name" value="His_kinase_dom"/>
</dbReference>
<organism evidence="12 13">
    <name type="scientific">Ramlibacter tataouinensis</name>
    <dbReference type="NCBI Taxonomy" id="94132"/>
    <lineage>
        <taxon>Bacteria</taxon>
        <taxon>Pseudomonadati</taxon>
        <taxon>Pseudomonadota</taxon>
        <taxon>Betaproteobacteria</taxon>
        <taxon>Burkholderiales</taxon>
        <taxon>Comamonadaceae</taxon>
        <taxon>Ramlibacter</taxon>
    </lineage>
</organism>
<evidence type="ECO:0000256" key="5">
    <source>
        <dbReference type="ARBA" id="ARBA00022777"/>
    </source>
</evidence>
<dbReference type="InterPro" id="IPR013655">
    <property type="entry name" value="PAS_fold_3"/>
</dbReference>
<protein>
    <recommendedName>
        <fullName evidence="2">histidine kinase</fullName>
        <ecNumber evidence="2">2.7.13.3</ecNumber>
    </recommendedName>
</protein>
<evidence type="ECO:0000313" key="13">
    <source>
        <dbReference type="Proteomes" id="UP000070433"/>
    </source>
</evidence>
<dbReference type="EC" id="2.7.13.3" evidence="2"/>
<dbReference type="PATRIC" id="fig|94132.3.peg.1437"/>
<dbReference type="InterPro" id="IPR054327">
    <property type="entry name" value="His-kinase-like_sensor"/>
</dbReference>
<dbReference type="InterPro" id="IPR003661">
    <property type="entry name" value="HisK_dim/P_dom"/>
</dbReference>
<dbReference type="SUPFAM" id="SSF47384">
    <property type="entry name" value="Homodimeric domain of signal transducing histidine kinase"/>
    <property type="match status" value="1"/>
</dbReference>
<dbReference type="Pfam" id="PF00072">
    <property type="entry name" value="Response_reg"/>
    <property type="match status" value="1"/>
</dbReference>
<dbReference type="CDD" id="cd12915">
    <property type="entry name" value="PDC2_DGC_like"/>
    <property type="match status" value="1"/>
</dbReference>
<dbReference type="InterPro" id="IPR036890">
    <property type="entry name" value="HATPase_C_sf"/>
</dbReference>
<dbReference type="GO" id="GO:0000155">
    <property type="term" value="F:phosphorelay sensor kinase activity"/>
    <property type="evidence" value="ECO:0007669"/>
    <property type="project" value="InterPro"/>
</dbReference>
<dbReference type="SMART" id="SM00086">
    <property type="entry name" value="PAC"/>
    <property type="match status" value="5"/>
</dbReference>
<dbReference type="EMBL" id="CP010951">
    <property type="protein sequence ID" value="AMO22681.1"/>
    <property type="molecule type" value="Genomic_DNA"/>
</dbReference>
<dbReference type="PRINTS" id="PR00344">
    <property type="entry name" value="BCTRLSENSOR"/>
</dbReference>
<dbReference type="Gene3D" id="1.10.287.130">
    <property type="match status" value="1"/>
</dbReference>
<evidence type="ECO:0000256" key="6">
    <source>
        <dbReference type="PROSITE-ProRule" id="PRU00169"/>
    </source>
</evidence>
<proteinExistence type="predicted"/>